<evidence type="ECO:0000256" key="13">
    <source>
        <dbReference type="SAM" id="Coils"/>
    </source>
</evidence>
<evidence type="ECO:0000256" key="6">
    <source>
        <dbReference type="ARBA" id="ARBA00022692"/>
    </source>
</evidence>
<evidence type="ECO:0000313" key="17">
    <source>
        <dbReference type="EMBL" id="RDI59819.1"/>
    </source>
</evidence>
<dbReference type="PROSITE" id="PS51257">
    <property type="entry name" value="PROKAR_LIPOPROTEIN"/>
    <property type="match status" value="1"/>
</dbReference>
<dbReference type="Pfam" id="PF02518">
    <property type="entry name" value="HATPase_c"/>
    <property type="match status" value="1"/>
</dbReference>
<dbReference type="InterPro" id="IPR005467">
    <property type="entry name" value="His_kinase_dom"/>
</dbReference>
<evidence type="ECO:0000256" key="8">
    <source>
        <dbReference type="ARBA" id="ARBA00022777"/>
    </source>
</evidence>
<dbReference type="GO" id="GO:0000155">
    <property type="term" value="F:phosphorelay sensor kinase activity"/>
    <property type="evidence" value="ECO:0007669"/>
    <property type="project" value="InterPro"/>
</dbReference>
<dbReference type="InterPro" id="IPR003661">
    <property type="entry name" value="HisK_dim/P_dom"/>
</dbReference>
<dbReference type="SMART" id="SM00091">
    <property type="entry name" value="PAS"/>
    <property type="match status" value="1"/>
</dbReference>
<keyword evidence="7" id="KW-0547">Nucleotide-binding</keyword>
<sequence length="714" mass="79529">MKLNLQSYRTSLVTLVAIAGLVACLVFTVARLLNVESDLRSEDTHTNLWQITQTQFEAALFAESLTRKMAGEPAADPQSEPGFRLAILMSRMTVLLEGPQAQIIHRVGMLSALKQSYLELSLAEPIVANGLDAQGASNLRGQAAELALELRQAANKVMLLNREQGAMTRNMYLRVVFESLAFIIGIVISASFLLLRLFKGMQEANETRRLLRQEQELSDLVINNISNQGIVIFDERLNCLLWNPGMEALLGLKPDDTVGQNLPHLDPLFGKAETVQSLNQAIQGESTVYEDDTPLPTGHERCLEINCFPLNMAERKLGIAFIRDVTEQWLARKQAERQNFDLEIKVLQRTAALRQAERRLIAAIETAPDGFAAFEATGKLLFANEQIWAADPIALWCKDEMTLPVFLRCFAMCEGADPRLLQGDTEFDRIELDLLMRKGVWVHLSVTRADGGTIFVRLTDITHYKQAAQALQSALDRERETTNAYRSFVSMVSHQFRTPLAILDSSAQRILRRGQNITQDELVTRVQRIRNATGRLTRLVESVLNAARLDAGRIELNPASCNLVDLVAEICERQREVSTHADIRFVAPETPVQVYCDSMLIEQVVMNLLSNAVKYSGDTPVAEVKIWTDGARAYCSVRDWGIGIPADEIEKIFDRFYRARTATGIAGTGIGLNFAQKIMHLHGGEIQVESYEAAGSLFTFDLPVSPADEAQEAA</sequence>
<dbReference type="Proteomes" id="UP000254925">
    <property type="component" value="Unassembled WGS sequence"/>
</dbReference>
<comment type="catalytic activity">
    <reaction evidence="1">
        <text>ATP + protein L-histidine = ADP + protein N-phospho-L-histidine.</text>
        <dbReference type="EC" id="2.7.13.3"/>
    </reaction>
</comment>
<feature type="transmembrane region" description="Helical" evidence="14">
    <location>
        <begin position="175"/>
        <end position="198"/>
    </location>
</feature>
<dbReference type="SMART" id="SM00387">
    <property type="entry name" value="HATPase_c"/>
    <property type="match status" value="1"/>
</dbReference>
<dbReference type="Pfam" id="PF08448">
    <property type="entry name" value="PAS_4"/>
    <property type="match status" value="1"/>
</dbReference>
<dbReference type="CDD" id="cd00082">
    <property type="entry name" value="HisKA"/>
    <property type="match status" value="1"/>
</dbReference>
<dbReference type="Pfam" id="PF00512">
    <property type="entry name" value="HisKA"/>
    <property type="match status" value="1"/>
</dbReference>
<dbReference type="Gene3D" id="3.30.565.10">
    <property type="entry name" value="Histidine kinase-like ATPase, C-terminal domain"/>
    <property type="match status" value="1"/>
</dbReference>
<dbReference type="InterPro" id="IPR004358">
    <property type="entry name" value="Sig_transdc_His_kin-like_C"/>
</dbReference>
<dbReference type="OrthoDB" id="9806130at2"/>
<evidence type="ECO:0000313" key="18">
    <source>
        <dbReference type="Proteomes" id="UP000254925"/>
    </source>
</evidence>
<feature type="transmembrane region" description="Helical" evidence="14">
    <location>
        <begin position="12"/>
        <end position="33"/>
    </location>
</feature>
<evidence type="ECO:0000256" key="12">
    <source>
        <dbReference type="ARBA" id="ARBA00023136"/>
    </source>
</evidence>
<dbReference type="PRINTS" id="PR00344">
    <property type="entry name" value="BCTRLSENSOR"/>
</dbReference>
<comment type="subcellular location">
    <subcellularLocation>
        <location evidence="2">Membrane</location>
        <topology evidence="2">Multi-pass membrane protein</topology>
    </subcellularLocation>
</comment>
<dbReference type="InterPro" id="IPR003594">
    <property type="entry name" value="HATPase_dom"/>
</dbReference>
<evidence type="ECO:0000256" key="4">
    <source>
        <dbReference type="ARBA" id="ARBA00022553"/>
    </source>
</evidence>
<keyword evidence="8" id="KW-0418">Kinase</keyword>
<evidence type="ECO:0000259" key="15">
    <source>
        <dbReference type="PROSITE" id="PS50109"/>
    </source>
</evidence>
<dbReference type="RefSeq" id="WP_114769548.1">
    <property type="nucleotide sequence ID" value="NZ_QQBB01000003.1"/>
</dbReference>
<protein>
    <recommendedName>
        <fullName evidence="3">histidine kinase</fullName>
        <ecNumber evidence="3">2.7.13.3</ecNumber>
    </recommendedName>
</protein>
<evidence type="ECO:0000256" key="1">
    <source>
        <dbReference type="ARBA" id="ARBA00000085"/>
    </source>
</evidence>
<accession>A0A370HMT7</accession>
<dbReference type="SUPFAM" id="SSF55785">
    <property type="entry name" value="PYP-like sensor domain (PAS domain)"/>
    <property type="match status" value="2"/>
</dbReference>
<organism evidence="17 18">
    <name type="scientific">Microvirga subterranea</name>
    <dbReference type="NCBI Taxonomy" id="186651"/>
    <lineage>
        <taxon>Bacteria</taxon>
        <taxon>Pseudomonadati</taxon>
        <taxon>Pseudomonadota</taxon>
        <taxon>Alphaproteobacteria</taxon>
        <taxon>Hyphomicrobiales</taxon>
        <taxon>Methylobacteriaceae</taxon>
        <taxon>Microvirga</taxon>
    </lineage>
</organism>
<dbReference type="InterPro" id="IPR013656">
    <property type="entry name" value="PAS_4"/>
</dbReference>
<dbReference type="EC" id="2.7.13.3" evidence="3"/>
<evidence type="ECO:0000256" key="2">
    <source>
        <dbReference type="ARBA" id="ARBA00004141"/>
    </source>
</evidence>
<evidence type="ECO:0000256" key="3">
    <source>
        <dbReference type="ARBA" id="ARBA00012438"/>
    </source>
</evidence>
<dbReference type="Gene3D" id="3.30.450.20">
    <property type="entry name" value="PAS domain"/>
    <property type="match status" value="2"/>
</dbReference>
<keyword evidence="10 14" id="KW-1133">Transmembrane helix</keyword>
<dbReference type="SMART" id="SM00388">
    <property type="entry name" value="HisKA"/>
    <property type="match status" value="1"/>
</dbReference>
<dbReference type="EMBL" id="QQBB01000003">
    <property type="protein sequence ID" value="RDI59819.1"/>
    <property type="molecule type" value="Genomic_DNA"/>
</dbReference>
<dbReference type="GO" id="GO:0000156">
    <property type="term" value="F:phosphorelay response regulator activity"/>
    <property type="evidence" value="ECO:0007669"/>
    <property type="project" value="TreeGrafter"/>
</dbReference>
<feature type="domain" description="PAS" evidence="16">
    <location>
        <begin position="213"/>
        <end position="262"/>
    </location>
</feature>
<dbReference type="InterPro" id="IPR036890">
    <property type="entry name" value="HATPase_C_sf"/>
</dbReference>
<keyword evidence="5" id="KW-0808">Transferase</keyword>
<dbReference type="NCBIfam" id="TIGR00229">
    <property type="entry name" value="sensory_box"/>
    <property type="match status" value="1"/>
</dbReference>
<name>A0A370HMT7_9HYPH</name>
<gene>
    <name evidence="17" type="ORF">DES45_10374</name>
</gene>
<dbReference type="GO" id="GO:0005524">
    <property type="term" value="F:ATP binding"/>
    <property type="evidence" value="ECO:0007669"/>
    <property type="project" value="UniProtKB-KW"/>
</dbReference>
<keyword evidence="12 14" id="KW-0472">Membrane</keyword>
<dbReference type="InterPro" id="IPR035965">
    <property type="entry name" value="PAS-like_dom_sf"/>
</dbReference>
<evidence type="ECO:0000256" key="7">
    <source>
        <dbReference type="ARBA" id="ARBA00022741"/>
    </source>
</evidence>
<keyword evidence="11" id="KW-0902">Two-component regulatory system</keyword>
<reference evidence="17 18" key="1">
    <citation type="submission" date="2018-07" db="EMBL/GenBank/DDBJ databases">
        <title>Genomic Encyclopedia of Type Strains, Phase IV (KMG-IV): sequencing the most valuable type-strain genomes for metagenomic binning, comparative biology and taxonomic classification.</title>
        <authorList>
            <person name="Goeker M."/>
        </authorList>
    </citation>
    <scope>NUCLEOTIDE SEQUENCE [LARGE SCALE GENOMIC DNA]</scope>
    <source>
        <strain evidence="17 18">DSM 14364</strain>
    </source>
</reference>
<dbReference type="GO" id="GO:0016020">
    <property type="term" value="C:membrane"/>
    <property type="evidence" value="ECO:0007669"/>
    <property type="project" value="UniProtKB-SubCell"/>
</dbReference>
<keyword evidence="4" id="KW-0597">Phosphoprotein</keyword>
<dbReference type="SUPFAM" id="SSF47384">
    <property type="entry name" value="Homodimeric domain of signal transducing histidine kinase"/>
    <property type="match status" value="1"/>
</dbReference>
<dbReference type="SUPFAM" id="SSF55874">
    <property type="entry name" value="ATPase domain of HSP90 chaperone/DNA topoisomerase II/histidine kinase"/>
    <property type="match status" value="1"/>
</dbReference>
<keyword evidence="9" id="KW-0067">ATP-binding</keyword>
<evidence type="ECO:0000259" key="16">
    <source>
        <dbReference type="PROSITE" id="PS50112"/>
    </source>
</evidence>
<dbReference type="PANTHER" id="PTHR42878:SF7">
    <property type="entry name" value="SENSOR HISTIDINE KINASE GLRK"/>
    <property type="match status" value="1"/>
</dbReference>
<dbReference type="FunFam" id="3.30.565.10:FF:000006">
    <property type="entry name" value="Sensor histidine kinase WalK"/>
    <property type="match status" value="1"/>
</dbReference>
<evidence type="ECO:0000256" key="5">
    <source>
        <dbReference type="ARBA" id="ARBA00022679"/>
    </source>
</evidence>
<dbReference type="PROSITE" id="PS50109">
    <property type="entry name" value="HIS_KIN"/>
    <property type="match status" value="1"/>
</dbReference>
<proteinExistence type="predicted"/>
<dbReference type="InterPro" id="IPR000014">
    <property type="entry name" value="PAS"/>
</dbReference>
<dbReference type="CDD" id="cd00130">
    <property type="entry name" value="PAS"/>
    <property type="match status" value="1"/>
</dbReference>
<comment type="caution">
    <text evidence="17">The sequence shown here is derived from an EMBL/GenBank/DDBJ whole genome shotgun (WGS) entry which is preliminary data.</text>
</comment>
<feature type="domain" description="Histidine kinase" evidence="15">
    <location>
        <begin position="491"/>
        <end position="706"/>
    </location>
</feature>
<dbReference type="CDD" id="cd00075">
    <property type="entry name" value="HATPase"/>
    <property type="match status" value="1"/>
</dbReference>
<feature type="coiled-coil region" evidence="13">
    <location>
        <begin position="136"/>
        <end position="163"/>
    </location>
</feature>
<dbReference type="AlphaFoldDB" id="A0A370HMT7"/>
<dbReference type="PANTHER" id="PTHR42878">
    <property type="entry name" value="TWO-COMPONENT HISTIDINE KINASE"/>
    <property type="match status" value="1"/>
</dbReference>
<dbReference type="GO" id="GO:0007234">
    <property type="term" value="P:osmosensory signaling via phosphorelay pathway"/>
    <property type="evidence" value="ECO:0007669"/>
    <property type="project" value="TreeGrafter"/>
</dbReference>
<keyword evidence="6 14" id="KW-0812">Transmembrane</keyword>
<evidence type="ECO:0000256" key="14">
    <source>
        <dbReference type="SAM" id="Phobius"/>
    </source>
</evidence>
<dbReference type="Gene3D" id="1.10.287.130">
    <property type="match status" value="1"/>
</dbReference>
<dbReference type="InterPro" id="IPR050351">
    <property type="entry name" value="BphY/WalK/GraS-like"/>
</dbReference>
<keyword evidence="13" id="KW-0175">Coiled coil</keyword>
<dbReference type="GO" id="GO:0030295">
    <property type="term" value="F:protein kinase activator activity"/>
    <property type="evidence" value="ECO:0007669"/>
    <property type="project" value="TreeGrafter"/>
</dbReference>
<dbReference type="InterPro" id="IPR036097">
    <property type="entry name" value="HisK_dim/P_sf"/>
</dbReference>
<keyword evidence="18" id="KW-1185">Reference proteome</keyword>
<evidence type="ECO:0000256" key="9">
    <source>
        <dbReference type="ARBA" id="ARBA00022840"/>
    </source>
</evidence>
<evidence type="ECO:0000256" key="10">
    <source>
        <dbReference type="ARBA" id="ARBA00022989"/>
    </source>
</evidence>
<dbReference type="PROSITE" id="PS50112">
    <property type="entry name" value="PAS"/>
    <property type="match status" value="1"/>
</dbReference>
<evidence type="ECO:0000256" key="11">
    <source>
        <dbReference type="ARBA" id="ARBA00023012"/>
    </source>
</evidence>